<feature type="region of interest" description="Disordered" evidence="7">
    <location>
        <begin position="2736"/>
        <end position="2758"/>
    </location>
</feature>
<dbReference type="VEuPathDB" id="TriTrypDB:LdBPK_060920.1"/>
<comment type="cofactor">
    <cofactor evidence="1">
        <name>FAD</name>
        <dbReference type="ChEBI" id="CHEBI:57692"/>
    </cofactor>
</comment>
<evidence type="ECO:0000256" key="7">
    <source>
        <dbReference type="SAM" id="MobiDB-lite"/>
    </source>
</evidence>
<dbReference type="Pfam" id="PF00441">
    <property type="entry name" value="Acyl-CoA_dh_1"/>
    <property type="match status" value="1"/>
</dbReference>
<evidence type="ECO:0000256" key="2">
    <source>
        <dbReference type="ARBA" id="ARBA00009347"/>
    </source>
</evidence>
<evidence type="ECO:0000256" key="4">
    <source>
        <dbReference type="ARBA" id="ARBA00022630"/>
    </source>
</evidence>
<feature type="compositionally biased region" description="Polar residues" evidence="7">
    <location>
        <begin position="2567"/>
        <end position="2579"/>
    </location>
</feature>
<feature type="compositionally biased region" description="Basic and acidic residues" evidence="7">
    <location>
        <begin position="1613"/>
        <end position="1622"/>
    </location>
</feature>
<feature type="compositionally biased region" description="Low complexity" evidence="7">
    <location>
        <begin position="2126"/>
        <end position="2150"/>
    </location>
</feature>
<keyword evidence="4" id="KW-0285">Flavoprotein</keyword>
<dbReference type="VEuPathDB" id="TriTrypDB:LdCL_060014300"/>
<dbReference type="GO" id="GO:0070991">
    <property type="term" value="F:medium-chain fatty acyl-CoA dehydrogenase activity"/>
    <property type="evidence" value="ECO:0007669"/>
    <property type="project" value="TreeGrafter"/>
</dbReference>
<name>A0A504XN07_LEIDO</name>
<feature type="region of interest" description="Disordered" evidence="7">
    <location>
        <begin position="741"/>
        <end position="795"/>
    </location>
</feature>
<feature type="region of interest" description="Disordered" evidence="7">
    <location>
        <begin position="2126"/>
        <end position="2171"/>
    </location>
</feature>
<dbReference type="PANTHER" id="PTHR48083">
    <property type="entry name" value="MEDIUM-CHAIN SPECIFIC ACYL-COA DEHYDROGENASE, MITOCHONDRIAL-RELATED"/>
    <property type="match status" value="1"/>
</dbReference>
<dbReference type="InterPro" id="IPR001932">
    <property type="entry name" value="PPM-type_phosphatase-like_dom"/>
</dbReference>
<dbReference type="GO" id="GO:0051793">
    <property type="term" value="P:medium-chain fatty acid catabolic process"/>
    <property type="evidence" value="ECO:0007669"/>
    <property type="project" value="TreeGrafter"/>
</dbReference>
<protein>
    <recommendedName>
        <fullName evidence="3">Medium-chain specific acyl-CoA dehydrogenase, mitochondrial</fullName>
    </recommendedName>
</protein>
<feature type="region of interest" description="Disordered" evidence="7">
    <location>
        <begin position="1556"/>
        <end position="1665"/>
    </location>
</feature>
<evidence type="ECO:0000256" key="1">
    <source>
        <dbReference type="ARBA" id="ARBA00001974"/>
    </source>
</evidence>
<dbReference type="PROSITE" id="PS51746">
    <property type="entry name" value="PPM_2"/>
    <property type="match status" value="1"/>
</dbReference>
<feature type="compositionally biased region" description="Polar residues" evidence="7">
    <location>
        <begin position="1783"/>
        <end position="1795"/>
    </location>
</feature>
<feature type="region of interest" description="Disordered" evidence="7">
    <location>
        <begin position="1762"/>
        <end position="1795"/>
    </location>
</feature>
<dbReference type="Gene3D" id="1.10.540.10">
    <property type="entry name" value="Acyl-CoA dehydrogenase/oxidase, N-terminal domain"/>
    <property type="match status" value="1"/>
</dbReference>
<feature type="compositionally biased region" description="Pro residues" evidence="7">
    <location>
        <begin position="1769"/>
        <end position="1781"/>
    </location>
</feature>
<dbReference type="InterPro" id="IPR009100">
    <property type="entry name" value="AcylCoA_DH/oxidase_NM_dom_sf"/>
</dbReference>
<keyword evidence="6" id="KW-0560">Oxidoreductase</keyword>
<proteinExistence type="inferred from homology"/>
<feature type="compositionally biased region" description="Pro residues" evidence="7">
    <location>
        <begin position="2641"/>
        <end position="2650"/>
    </location>
</feature>
<dbReference type="Gene3D" id="3.60.40.10">
    <property type="entry name" value="PPM-type phosphatase domain"/>
    <property type="match status" value="1"/>
</dbReference>
<accession>A0A504XN07</accession>
<evidence type="ECO:0000256" key="5">
    <source>
        <dbReference type="ARBA" id="ARBA00022827"/>
    </source>
</evidence>
<dbReference type="InterPro" id="IPR013786">
    <property type="entry name" value="AcylCoA_DH/ox_N"/>
</dbReference>
<sequence>MTRCTAPLRNAKSADLGTFFGASMPAAQSAAGFSFGLTEQQLQYQETARNFAKEKMIPVAAEYDRSMKYPHDVYKQAWELGLTNMHIPTKYGGLGASVMDGLVVQEELAYACSGMATAFEGNSLAEAPLLIAGTDAQNAKYLSRMVEEPLLAAYCVTEPTGGSDVAGMKTVAKKEGDKWVINGSKMWITNGGVANWYFVLARSEGGFTGFIVDADTPGVTLGQKEVMLGQRCSDTRGIMFENVVVPEENVVGEAGKGFQATKYARERVTMGKPIAQHQAVAFMLAEMAAGMMASNLAEKCSTNAVQIFGGNGYNTGYPVEKLYRDCKIFSIYEGTTQIQHAIIGQDADAEESCGVAFTSGARCDESRKTAKTTQTGWRSHATRLGAPASPTEKLDITGAYAFVSDGGAASSVSLTASPPPILGRAAARGDRGNSTVAPPQHGVGDRGDGAVRCGTPLHLPDLVQLAAHAWNVELHRGSTGAASHCVLRLPPFALGRTLYRGPVVYVLASGVVRMATHGSVAATELLARRVRDALHEACKPLAVRRAAREELLLMRAVLEDSLSDMLEDEGGEEGRARHLCTAVLKAEAKLPSRGMPLATALAGDTATSSQHGRRAAFGSSSTAARVGSLAHDKAGHGPLTLVSTPLVPSARACKIDFLQAVATPRWDEIAGLRASLFAPASAAPGSEHINSGGGVAKVDRDAEGAPRVSVRSASVNVRGDAPMEWWRWYLGVQADDHGVGGGDGSGVARRGGGATSAAAANSEKPFLADRSGVPRLGPGLSGDASEGGNADARSSNKTTGFWTCAGYTDASPENAAKFVRFLQPLVGHLTAVAQPLMDSGTPSVPAAPARTSTSGNAWVTEASAANFFMESTFIAESTAPYGLESVRMPTDRISSADPALPASMVLGDGNVENPCGSTALTPDSGRGSMSALLEPNVGHSALRYGSSSNKDDRTATKAAPENRKRGVAAAQASAAKRDEAAAAAMEHVTCLIHRTGRVQMTAASELALRQVCAMLLIPFLVATAEVDSPPNNGDASAGIAGAPLSDELAGAVVTAHKRCGLRAASPTAAPADAIAATSAAGSLAFPLPLSRSTAPQRLDGGAPETPSWRISSEESRGSAQKAEGGNLLELPIRVSSTHEDLDDVSTGVVAPPSPGMFTCAQKKEPAARSQSLDAPLGDALSVIDSPKVGDLARGGVAERADADEHTQIPLFRVLSLPRGLIGDDAAPRTRRAEVWQPAVEGSESKSSIATALASSGRALQETDSDDKDAPPLRLHGLVAPRLSPGGIRSGGRGVEDCGAPAASAASTPLLPLCASVSSGSSVFVSRQLRTEPLSTALTTPTDAAMAASAAARSRSVTGGTPLLDSFRIVLSPCPSSIAPSFSLVPCPTASRALSPVSVSAPIVQQRWRDQVRARTRVGVGSGSGTSPLTSATCALDPVGGHALWIQPPPHPTHAAARSRCGSAGGDGDGDAASVTPLHEGAPPPSRRPGGRGGASEIAAPMPLSFSCLGAAASLSKDGPGVRRGRASPPLCDASLCSGRDHAATLSLRLSLPQPSCTSLDAAPPPAPQLQQHPGSAHNPPASANATTQSLSRDSPAAHASSPPSLPRQTEPPRSLRPDHGQRDSAGSSGLPPWPSPPVTTAHHHDSGFCTSPTDAGSHSSNGRRLPAQPFVFSASASQRRLQPSAVTDSVTSPSACAEWQSRARLYHESRYFEPLCVPGEAAPMRRSPPLQADSLADLAGRCVADGSTLLAATSLAQTKGEGLVSTCSTPPPSPMVAPPRPSLSLTSQHVPGRTSSVGGEDVCLWNATPDSSRRMALTSTSLPRGSPLARAARASAASSWAPSLCSSPTAMADIGGLGSKGGMALTCGGGRRPHGSAALHASPADGDGLVHFGVESELCGLQRIRDANSSSLTGVSSAVPASTGVVFGGSQRAVPSILRVDSESGGAGSNDLGSFSDYVPSALLLAPPPPLVALPASQCPSSRASLRSSDSAPPAAVTSTAVTRATASAQYTSPLQWPSPVLCTRERNTVLAAAAATSEALAEGNDVVAALEEGDVQADISAALDASLDVTAAAAEGVTALSPAPVPSASPATQFRCAFSSLRGCRSRQEDSVMMVADLPVRVRRSTTAAPTTATAAAPPTSTGAASGASARREAGAVREDTEWADADSMPTQEVTATARHATNVRDEVVFACFGVFDGHCGDTVASLASQFFPEHFEHALQAYQRQLEQDPRNGRGASRGTDSSAQRRKGDLGSCNVCPEGPRAERLRGHHETAPMEAVEFQRVVSAALVQALLHLDLTLYDLLHHATHGLSAQRRDAGSTASVATFFKLPTTSAPCHGGARAVVGSCTSCTPPLATGAGDAPSNSGGSAAACTPATLDEPMKQGVPGEASTPLMPAARTEDTYRLCIANLGDSRAIIGNLQTGELLLSTTDHRISAYPSEAARIQAAGGVVELGRVDGSLDVTRGLGDYRYKVAPARWWSSAAPASATAASASVSLTSLAASAVATNAATTATLTAMGRSSSATATATSSSSPVKVVAGSVPPASTPRHSDASEGGSAVRGLRWQSCSSTPLRSPTGDNMDGGAASRANFSRASNARCTDGEAKQVPASPSQGPLLSSAAESGAYAHAVQEQRRQQVPSPSPSSPISPPSLFSSWSPLASASAVTLTHNAVSNIADVYEWEVRRGEVLIMASDGVWDRMTSEDVLAFVCHELAAAQEQSKGGATRMMRSDGAAVKASDDAGMGARESPGVGEADAEASNTAEVPLLFLREALERTPLRQPSPFDEQECASARFSPAAPLCTPGGNGAAVSDQHDDEAADSLSSTTGSAPCFFAVQAAARRLTEHVVNNLSGSDNTSVVVITFD</sequence>
<reference evidence="10" key="1">
    <citation type="submission" date="2019-02" db="EMBL/GenBank/DDBJ databases">
        <title>FDA dAtabase for Regulatory Grade micrObial Sequences (FDA-ARGOS): Supporting development and validation of Infectious Disease Dx tests.</title>
        <authorList>
            <person name="Duncan R."/>
            <person name="Fisher C."/>
            <person name="Tallon L."/>
            <person name="Sadzewicz L."/>
            <person name="Sengamalay N."/>
            <person name="Ott S."/>
            <person name="Godinez A."/>
            <person name="Nagaraj S."/>
            <person name="Vavikolanu K."/>
            <person name="Vyas G."/>
            <person name="Nadendla S."/>
            <person name="Aluvathingal J."/>
            <person name="Sichtig H."/>
        </authorList>
    </citation>
    <scope>NUCLEOTIDE SEQUENCE [LARGE SCALE GENOMIC DNA]</scope>
    <source>
        <strain evidence="10">FDAARGOS_360</strain>
    </source>
</reference>
<feature type="region of interest" description="Disordered" evidence="7">
    <location>
        <begin position="426"/>
        <end position="447"/>
    </location>
</feature>
<dbReference type="Pfam" id="PF02771">
    <property type="entry name" value="Acyl-CoA_dh_N"/>
    <property type="match status" value="1"/>
</dbReference>
<dbReference type="PROSITE" id="PS00072">
    <property type="entry name" value="ACYL_COA_DH_1"/>
    <property type="match status" value="1"/>
</dbReference>
<dbReference type="InterPro" id="IPR006089">
    <property type="entry name" value="Acyl-CoA_DH_CS"/>
</dbReference>
<feature type="compositionally biased region" description="Gly residues" evidence="7">
    <location>
        <begin position="741"/>
        <end position="754"/>
    </location>
</feature>
<feature type="domain" description="PPM-type phosphatase" evidence="8">
    <location>
        <begin position="2166"/>
        <end position="2864"/>
    </location>
</feature>
<feature type="region of interest" description="Disordered" evidence="7">
    <location>
        <begin position="2526"/>
        <end position="2651"/>
    </location>
</feature>
<evidence type="ECO:0000259" key="8">
    <source>
        <dbReference type="PROSITE" id="PS51746"/>
    </source>
</evidence>
<dbReference type="InterPro" id="IPR050741">
    <property type="entry name" value="Acyl-CoA_dehydrogenase"/>
</dbReference>
<evidence type="ECO:0000313" key="10">
    <source>
        <dbReference type="Proteomes" id="UP000318821"/>
    </source>
</evidence>
<feature type="compositionally biased region" description="Low complexity" evidence="7">
    <location>
        <begin position="2586"/>
        <end position="2599"/>
    </location>
</feature>
<dbReference type="InterPro" id="IPR009075">
    <property type="entry name" value="AcylCo_DH/oxidase_C"/>
</dbReference>
<dbReference type="GO" id="GO:0005739">
    <property type="term" value="C:mitochondrion"/>
    <property type="evidence" value="ECO:0007669"/>
    <property type="project" value="TreeGrafter"/>
</dbReference>
<evidence type="ECO:0000313" key="9">
    <source>
        <dbReference type="EMBL" id="TPP49744.1"/>
    </source>
</evidence>
<dbReference type="InterPro" id="IPR046373">
    <property type="entry name" value="Acyl-CoA_Oxase/DH_mid-dom_sf"/>
</dbReference>
<gene>
    <name evidence="9" type="ORF">CGC20_19930</name>
</gene>
<dbReference type="SUPFAM" id="SSF56645">
    <property type="entry name" value="Acyl-CoA dehydrogenase NM domain-like"/>
    <property type="match status" value="1"/>
</dbReference>
<dbReference type="Gene3D" id="1.20.140.10">
    <property type="entry name" value="Butyryl-CoA Dehydrogenase, subunit A, domain 3"/>
    <property type="match status" value="2"/>
</dbReference>
<dbReference type="Proteomes" id="UP000318821">
    <property type="component" value="Unassembled WGS sequence"/>
</dbReference>
<comment type="caution">
    <text evidence="9">The sequence shown here is derived from an EMBL/GenBank/DDBJ whole genome shotgun (WGS) entry which is preliminary data.</text>
</comment>
<feature type="compositionally biased region" description="Basic and acidic residues" evidence="7">
    <location>
        <begin position="949"/>
        <end position="964"/>
    </location>
</feature>
<dbReference type="EMBL" id="RHLD01000054">
    <property type="protein sequence ID" value="TPP49744.1"/>
    <property type="molecule type" value="Genomic_DNA"/>
</dbReference>
<dbReference type="GO" id="GO:0050660">
    <property type="term" value="F:flavin adenine dinucleotide binding"/>
    <property type="evidence" value="ECO:0007669"/>
    <property type="project" value="InterPro"/>
</dbReference>
<dbReference type="PANTHER" id="PTHR48083:SF2">
    <property type="entry name" value="MEDIUM-CHAIN SPECIFIC ACYL-COA DEHYDROGENASE, MITOCHONDRIAL"/>
    <property type="match status" value="1"/>
</dbReference>
<feature type="compositionally biased region" description="Polar residues" evidence="7">
    <location>
        <begin position="1581"/>
        <end position="1592"/>
    </location>
</feature>
<dbReference type="Pfam" id="PF02770">
    <property type="entry name" value="Acyl-CoA_dh_M"/>
    <property type="match status" value="1"/>
</dbReference>
<feature type="region of interest" description="Disordered" evidence="7">
    <location>
        <begin position="940"/>
        <end position="971"/>
    </location>
</feature>
<feature type="compositionally biased region" description="Polar residues" evidence="7">
    <location>
        <begin position="1648"/>
        <end position="1662"/>
    </location>
</feature>
<feature type="region of interest" description="Disordered" evidence="7">
    <location>
        <begin position="1446"/>
        <end position="1497"/>
    </location>
</feature>
<dbReference type="SUPFAM" id="SSF47203">
    <property type="entry name" value="Acyl-CoA dehydrogenase C-terminal domain-like"/>
    <property type="match status" value="1"/>
</dbReference>
<dbReference type="VEuPathDB" id="TriTrypDB:LDHU3_06.1060"/>
<dbReference type="InterPro" id="IPR006091">
    <property type="entry name" value="Acyl-CoA_Oxase/DH_mid-dom"/>
</dbReference>
<dbReference type="Gene3D" id="2.40.110.10">
    <property type="entry name" value="Butyryl-CoA Dehydrogenase, subunit A, domain 2"/>
    <property type="match status" value="1"/>
</dbReference>
<feature type="region of interest" description="Disordered" evidence="7">
    <location>
        <begin position="1092"/>
        <end position="1122"/>
    </location>
</feature>
<feature type="compositionally biased region" description="Basic and acidic residues" evidence="7">
    <location>
        <begin position="2151"/>
        <end position="2162"/>
    </location>
</feature>
<dbReference type="SMART" id="SM00332">
    <property type="entry name" value="PP2Cc"/>
    <property type="match status" value="1"/>
</dbReference>
<dbReference type="SUPFAM" id="SSF81606">
    <property type="entry name" value="PP2C-like"/>
    <property type="match status" value="2"/>
</dbReference>
<dbReference type="VEuPathDB" id="TriTrypDB:LDHU3_06.1070"/>
<dbReference type="InterPro" id="IPR036250">
    <property type="entry name" value="AcylCo_DH-like_C"/>
</dbReference>
<evidence type="ECO:0000256" key="6">
    <source>
        <dbReference type="ARBA" id="ARBA00023002"/>
    </source>
</evidence>
<dbReference type="VEuPathDB" id="TriTrypDB:LdCL_060014400"/>
<dbReference type="FunFam" id="2.40.110.10:FF:000001">
    <property type="entry name" value="Acyl-CoA dehydrogenase, mitochondrial"/>
    <property type="match status" value="1"/>
</dbReference>
<dbReference type="InterPro" id="IPR036457">
    <property type="entry name" value="PPM-type-like_dom_sf"/>
</dbReference>
<keyword evidence="5" id="KW-0274">FAD</keyword>
<evidence type="ECO:0000256" key="3">
    <source>
        <dbReference type="ARBA" id="ARBA00019125"/>
    </source>
</evidence>
<dbReference type="VEuPathDB" id="TriTrypDB:LdBPK_060930.1"/>
<dbReference type="VEuPathDB" id="TriTrypDB:LDHU3_35.3530"/>
<comment type="similarity">
    <text evidence="2">Belongs to the acyl-CoA dehydrogenase family.</text>
</comment>
<dbReference type="InterPro" id="IPR037069">
    <property type="entry name" value="AcylCoA_DH/ox_N_sf"/>
</dbReference>
<organism evidence="9 10">
    <name type="scientific">Leishmania donovani</name>
    <dbReference type="NCBI Taxonomy" id="5661"/>
    <lineage>
        <taxon>Eukaryota</taxon>
        <taxon>Discoba</taxon>
        <taxon>Euglenozoa</taxon>
        <taxon>Kinetoplastea</taxon>
        <taxon>Metakinetoplastina</taxon>
        <taxon>Trypanosomatida</taxon>
        <taxon>Trypanosomatidae</taxon>
        <taxon>Leishmaniinae</taxon>
        <taxon>Leishmania</taxon>
    </lineage>
</organism>
<dbReference type="FunFam" id="1.10.540.10:FF:000010">
    <property type="entry name" value="Medium-chain specific acyl-CoA dehydrogenase, mitochondrial"/>
    <property type="match status" value="1"/>
</dbReference>
<feature type="region of interest" description="Disordered" evidence="7">
    <location>
        <begin position="1252"/>
        <end position="1285"/>
    </location>
</feature>
<dbReference type="Pfam" id="PF00481">
    <property type="entry name" value="PP2C"/>
    <property type="match status" value="1"/>
</dbReference>
<feature type="region of interest" description="Disordered" evidence="7">
    <location>
        <begin position="2804"/>
        <end position="2824"/>
    </location>
</feature>
<feature type="region of interest" description="Disordered" evidence="7">
    <location>
        <begin position="2228"/>
        <end position="2265"/>
    </location>
</feature>